<gene>
    <name evidence="10" type="ORF">A1355_08755</name>
</gene>
<evidence type="ECO:0000256" key="8">
    <source>
        <dbReference type="SAM" id="Phobius"/>
    </source>
</evidence>
<dbReference type="EMBL" id="LUUK01000181">
    <property type="protein sequence ID" value="OAI16976.1"/>
    <property type="molecule type" value="Genomic_DNA"/>
</dbReference>
<keyword evidence="2" id="KW-1003">Cell membrane</keyword>
<dbReference type="InterPro" id="IPR050297">
    <property type="entry name" value="LipidA_mod_glycosyltrf_83"/>
</dbReference>
<keyword evidence="4" id="KW-0808">Transferase</keyword>
<evidence type="ECO:0000256" key="5">
    <source>
        <dbReference type="ARBA" id="ARBA00022692"/>
    </source>
</evidence>
<feature type="transmembrane region" description="Helical" evidence="8">
    <location>
        <begin position="164"/>
        <end position="192"/>
    </location>
</feature>
<comment type="caution">
    <text evidence="10">The sequence shown here is derived from an EMBL/GenBank/DDBJ whole genome shotgun (WGS) entry which is preliminary data.</text>
</comment>
<dbReference type="PANTHER" id="PTHR33908">
    <property type="entry name" value="MANNOSYLTRANSFERASE YKCB-RELATED"/>
    <property type="match status" value="1"/>
</dbReference>
<evidence type="ECO:0000256" key="7">
    <source>
        <dbReference type="ARBA" id="ARBA00023136"/>
    </source>
</evidence>
<feature type="transmembrane region" description="Helical" evidence="8">
    <location>
        <begin position="351"/>
        <end position="369"/>
    </location>
</feature>
<dbReference type="Proteomes" id="UP000077628">
    <property type="component" value="Unassembled WGS sequence"/>
</dbReference>
<feature type="transmembrane region" description="Helical" evidence="8">
    <location>
        <begin position="269"/>
        <end position="287"/>
    </location>
</feature>
<feature type="transmembrane region" description="Helical" evidence="8">
    <location>
        <begin position="117"/>
        <end position="139"/>
    </location>
</feature>
<organism evidence="10 11">
    <name type="scientific">Methylomonas koyamae</name>
    <dbReference type="NCBI Taxonomy" id="702114"/>
    <lineage>
        <taxon>Bacteria</taxon>
        <taxon>Pseudomonadati</taxon>
        <taxon>Pseudomonadota</taxon>
        <taxon>Gammaproteobacteria</taxon>
        <taxon>Methylococcales</taxon>
        <taxon>Methylococcaceae</taxon>
        <taxon>Methylomonas</taxon>
    </lineage>
</organism>
<keyword evidence="11" id="KW-1185">Reference proteome</keyword>
<dbReference type="InterPro" id="IPR038731">
    <property type="entry name" value="RgtA/B/C-like"/>
</dbReference>
<dbReference type="STRING" id="702114.A1355_08755"/>
<dbReference type="GO" id="GO:0005886">
    <property type="term" value="C:plasma membrane"/>
    <property type="evidence" value="ECO:0007669"/>
    <property type="project" value="UniProtKB-SubCell"/>
</dbReference>
<evidence type="ECO:0000313" key="10">
    <source>
        <dbReference type="EMBL" id="OAI16976.1"/>
    </source>
</evidence>
<accession>A0A177NFX0</accession>
<evidence type="ECO:0000256" key="6">
    <source>
        <dbReference type="ARBA" id="ARBA00022989"/>
    </source>
</evidence>
<evidence type="ECO:0000256" key="3">
    <source>
        <dbReference type="ARBA" id="ARBA00022676"/>
    </source>
</evidence>
<dbReference type="GO" id="GO:0016763">
    <property type="term" value="F:pentosyltransferase activity"/>
    <property type="evidence" value="ECO:0007669"/>
    <property type="project" value="TreeGrafter"/>
</dbReference>
<dbReference type="GO" id="GO:0010041">
    <property type="term" value="P:response to iron(III) ion"/>
    <property type="evidence" value="ECO:0007669"/>
    <property type="project" value="TreeGrafter"/>
</dbReference>
<keyword evidence="7 8" id="KW-0472">Membrane</keyword>
<feature type="transmembrane region" description="Helical" evidence="8">
    <location>
        <begin position="77"/>
        <end position="105"/>
    </location>
</feature>
<feature type="transmembrane region" description="Helical" evidence="8">
    <location>
        <begin position="294"/>
        <end position="314"/>
    </location>
</feature>
<protein>
    <recommendedName>
        <fullName evidence="9">Glycosyltransferase RgtA/B/C/D-like domain-containing protein</fullName>
    </recommendedName>
</protein>
<reference evidence="11" key="1">
    <citation type="submission" date="2016-03" db="EMBL/GenBank/DDBJ databases">
        <authorList>
            <person name="Heylen K."/>
            <person name="De Vos P."/>
            <person name="Vekeman B."/>
        </authorList>
    </citation>
    <scope>NUCLEOTIDE SEQUENCE [LARGE SCALE GENOMIC DNA]</scope>
    <source>
        <strain evidence="11">R-45383</strain>
    </source>
</reference>
<name>A0A177NFX0_9GAMM</name>
<comment type="subcellular location">
    <subcellularLocation>
        <location evidence="1">Cell membrane</location>
        <topology evidence="1">Multi-pass membrane protein</topology>
    </subcellularLocation>
</comment>
<dbReference type="RefSeq" id="WP_064029890.1">
    <property type="nucleotide sequence ID" value="NZ_LUUK01000181.1"/>
</dbReference>
<evidence type="ECO:0000256" key="4">
    <source>
        <dbReference type="ARBA" id="ARBA00022679"/>
    </source>
</evidence>
<evidence type="ECO:0000313" key="11">
    <source>
        <dbReference type="Proteomes" id="UP000077628"/>
    </source>
</evidence>
<dbReference type="Pfam" id="PF13231">
    <property type="entry name" value="PMT_2"/>
    <property type="match status" value="1"/>
</dbReference>
<dbReference type="AlphaFoldDB" id="A0A177NFX0"/>
<feature type="transmembrane region" description="Helical" evidence="8">
    <location>
        <begin position="326"/>
        <end position="344"/>
    </location>
</feature>
<feature type="transmembrane region" description="Helical" evidence="8">
    <location>
        <begin position="204"/>
        <end position="226"/>
    </location>
</feature>
<evidence type="ECO:0000259" key="9">
    <source>
        <dbReference type="Pfam" id="PF13231"/>
    </source>
</evidence>
<keyword evidence="3" id="KW-0328">Glycosyltransferase</keyword>
<feature type="domain" description="Glycosyltransferase RgtA/B/C/D-like" evidence="9">
    <location>
        <begin position="77"/>
        <end position="216"/>
    </location>
</feature>
<dbReference type="OrthoDB" id="9151385at2"/>
<dbReference type="PANTHER" id="PTHR33908:SF3">
    <property type="entry name" value="UNDECAPRENYL PHOSPHATE-ALPHA-4-AMINO-4-DEOXY-L-ARABINOSE ARABINOSYL TRANSFERASE"/>
    <property type="match status" value="1"/>
</dbReference>
<proteinExistence type="predicted"/>
<sequence>MIANFPIAYLDRRYRFSLYLFIILSIALTTRLVFFNGPFGSDDLVYLRRSLDVTYGEWASANYNGALRYGYNIPSGFILYLFGVNLFTANLWPLLCSLIEIALVFRFVWNGINHKTAIYSALFLALMPLHVAVSTRLHADPVVSMFLTSSFIAFFKAETTGNKLAYFLTGIALGCVFWVKELAVLTFSAFLLYPLIFRCWKFGWIYLVFGGLVMLLAHFALMTMIAGDPLHAFKTVIGQLNRSFIGGNQGEDSPWYYFYYLFFDIKHTWLIPVLALYGICATIKTIFSERSVSAVAYAAYWLVSLLLVLSFFPVSLAPLKFAMKQSNYLTLFLAPIAVFAGIAIQRLPRKLGHFLVFLALAGGIGLSFLEQQAYQVFTANSRALVAFAEQHPQRLVLGSVNNRNIACVYALLGGDTCDRLRINDFADITAELTSSNSEEAYAVIDRETLGWSPRDIKLDKAPNCWRDGTLLSPADSGNSQALLTLVLNSATFLPASLKNKLQSLQTPQPATLYRVDLNNLWCEG</sequence>
<feature type="transmembrane region" description="Helical" evidence="8">
    <location>
        <begin position="16"/>
        <end position="34"/>
    </location>
</feature>
<evidence type="ECO:0000256" key="2">
    <source>
        <dbReference type="ARBA" id="ARBA00022475"/>
    </source>
</evidence>
<evidence type="ECO:0000256" key="1">
    <source>
        <dbReference type="ARBA" id="ARBA00004651"/>
    </source>
</evidence>
<keyword evidence="6 8" id="KW-1133">Transmembrane helix</keyword>
<keyword evidence="5 8" id="KW-0812">Transmembrane</keyword>
<dbReference type="GO" id="GO:0009103">
    <property type="term" value="P:lipopolysaccharide biosynthetic process"/>
    <property type="evidence" value="ECO:0007669"/>
    <property type="project" value="UniProtKB-ARBA"/>
</dbReference>